<organism evidence="7 8">
    <name type="scientific">Mesonia mobilis</name>
    <dbReference type="NCBI Taxonomy" id="369791"/>
    <lineage>
        <taxon>Bacteria</taxon>
        <taxon>Pseudomonadati</taxon>
        <taxon>Bacteroidota</taxon>
        <taxon>Flavobacteriia</taxon>
        <taxon>Flavobacteriales</taxon>
        <taxon>Flavobacteriaceae</taxon>
        <taxon>Mesonia</taxon>
    </lineage>
</organism>
<keyword evidence="4" id="KW-0479">Metal-binding</keyword>
<keyword evidence="5" id="KW-0378">Hydrolase</keyword>
<evidence type="ECO:0000256" key="1">
    <source>
        <dbReference type="ARBA" id="ARBA00001946"/>
    </source>
</evidence>
<comment type="cofactor">
    <cofactor evidence="1">
        <name>Mg(2+)</name>
        <dbReference type="ChEBI" id="CHEBI:18420"/>
    </cofactor>
</comment>
<dbReference type="PANTHER" id="PTHR21485">
    <property type="entry name" value="HAD SUPERFAMILY MEMBERS CMAS AND KDSC"/>
    <property type="match status" value="1"/>
</dbReference>
<dbReference type="CDD" id="cd01630">
    <property type="entry name" value="HAD_KDO-like"/>
    <property type="match status" value="1"/>
</dbReference>
<comment type="similarity">
    <text evidence="2">Belongs to the KdsC family.</text>
</comment>
<dbReference type="PIRSF" id="PIRSF006118">
    <property type="entry name" value="KDO8-P_Ptase"/>
    <property type="match status" value="1"/>
</dbReference>
<keyword evidence="6" id="KW-0460">Magnesium</keyword>
<dbReference type="EMBL" id="BMWY01000002">
    <property type="protein sequence ID" value="GGZ50509.1"/>
    <property type="molecule type" value="Genomic_DNA"/>
</dbReference>
<keyword evidence="8" id="KW-1185">Reference proteome</keyword>
<dbReference type="SFLD" id="SFLDG01138">
    <property type="entry name" value="C1.6.2:_Deoxy-d-mannose-octulo"/>
    <property type="match status" value="1"/>
</dbReference>
<dbReference type="InterPro" id="IPR023214">
    <property type="entry name" value="HAD_sf"/>
</dbReference>
<evidence type="ECO:0000256" key="5">
    <source>
        <dbReference type="ARBA" id="ARBA00022801"/>
    </source>
</evidence>
<comment type="subunit">
    <text evidence="3">Homotetramer.</text>
</comment>
<dbReference type="Gene3D" id="3.40.50.1000">
    <property type="entry name" value="HAD superfamily/HAD-like"/>
    <property type="match status" value="1"/>
</dbReference>
<dbReference type="SUPFAM" id="SSF56784">
    <property type="entry name" value="HAD-like"/>
    <property type="match status" value="1"/>
</dbReference>
<dbReference type="SFLD" id="SFLDS00003">
    <property type="entry name" value="Haloacid_Dehalogenase"/>
    <property type="match status" value="1"/>
</dbReference>
<dbReference type="InterPro" id="IPR036412">
    <property type="entry name" value="HAD-like_sf"/>
</dbReference>
<evidence type="ECO:0000256" key="4">
    <source>
        <dbReference type="ARBA" id="ARBA00022723"/>
    </source>
</evidence>
<gene>
    <name evidence="7" type="primary">kdsC</name>
    <name evidence="7" type="ORF">GCM10008088_10200</name>
</gene>
<reference evidence="8" key="1">
    <citation type="journal article" date="2019" name="Int. J. Syst. Evol. Microbiol.">
        <title>The Global Catalogue of Microorganisms (GCM) 10K type strain sequencing project: providing services to taxonomists for standard genome sequencing and annotation.</title>
        <authorList>
            <consortium name="The Broad Institute Genomics Platform"/>
            <consortium name="The Broad Institute Genome Sequencing Center for Infectious Disease"/>
            <person name="Wu L."/>
            <person name="Ma J."/>
        </authorList>
    </citation>
    <scope>NUCLEOTIDE SEQUENCE [LARGE SCALE GENOMIC DNA]</scope>
    <source>
        <strain evidence="8">KCTC 12708</strain>
    </source>
</reference>
<evidence type="ECO:0000313" key="7">
    <source>
        <dbReference type="EMBL" id="GGZ50509.1"/>
    </source>
</evidence>
<evidence type="ECO:0000256" key="6">
    <source>
        <dbReference type="ARBA" id="ARBA00022842"/>
    </source>
</evidence>
<dbReference type="GeneID" id="94368685"/>
<comment type="caution">
    <text evidence="7">The sequence shown here is derived from an EMBL/GenBank/DDBJ whole genome shotgun (WGS) entry which is preliminary data.</text>
</comment>
<protein>
    <submittedName>
        <fullName evidence="7">3-deoxy-D-manno-octulosonate 8-phosphate phosphatase</fullName>
    </submittedName>
</protein>
<dbReference type="Proteomes" id="UP000615593">
    <property type="component" value="Unassembled WGS sequence"/>
</dbReference>
<evidence type="ECO:0000256" key="3">
    <source>
        <dbReference type="ARBA" id="ARBA00011881"/>
    </source>
</evidence>
<dbReference type="InterPro" id="IPR010023">
    <property type="entry name" value="KdsC_fam"/>
</dbReference>
<proteinExistence type="inferred from homology"/>
<evidence type="ECO:0000313" key="8">
    <source>
        <dbReference type="Proteomes" id="UP000615593"/>
    </source>
</evidence>
<sequence>MERNYKEILNDITTFVFDVDGVLTNGSVLVSTDGEMLRSMNVKDGYAMKKALKNGYTVCIISGGKNEGVRKRLRGLGITDIHLGVEDKVECLDEFFDIYNINAENVAYMGDDIPDTFPMKLIGLPACPQDAVAEVKAISSYISHKKGGEGCVRDLIEQVMKVQGKWVDEVMSNE</sequence>
<name>A0ABQ3BLR9_9FLAO</name>
<dbReference type="PANTHER" id="PTHR21485:SF3">
    <property type="entry name" value="N-ACYLNEURAMINATE CYTIDYLYLTRANSFERASE"/>
    <property type="match status" value="1"/>
</dbReference>
<accession>A0ABQ3BLR9</accession>
<dbReference type="RefSeq" id="WP_027883804.1">
    <property type="nucleotide sequence ID" value="NZ_BMWY01000002.1"/>
</dbReference>
<dbReference type="NCBIfam" id="TIGR01670">
    <property type="entry name" value="KdsC-phosphatas"/>
    <property type="match status" value="1"/>
</dbReference>
<dbReference type="InterPro" id="IPR050793">
    <property type="entry name" value="CMP-NeuNAc_synthase"/>
</dbReference>
<dbReference type="SFLD" id="SFLDG01136">
    <property type="entry name" value="C1.6:_Phosphoserine_Phosphatas"/>
    <property type="match status" value="1"/>
</dbReference>
<evidence type="ECO:0000256" key="2">
    <source>
        <dbReference type="ARBA" id="ARBA00005893"/>
    </source>
</evidence>